<keyword evidence="4" id="KW-0808">Transferase</keyword>
<accession>A0A1N6I5X3</accession>
<proteinExistence type="inferred from homology"/>
<dbReference type="InterPro" id="IPR049874">
    <property type="entry name" value="ROK_cs"/>
</dbReference>
<dbReference type="STRING" id="232089.SAMN05443544_3714"/>
<feature type="domain" description="HTH marR-type" evidence="3">
    <location>
        <begin position="53"/>
        <end position="96"/>
    </location>
</feature>
<comment type="similarity">
    <text evidence="1">Belongs to the ROK (NagC/XylR) family.</text>
</comment>
<dbReference type="InterPro" id="IPR036390">
    <property type="entry name" value="WH_DNA-bd_sf"/>
</dbReference>
<dbReference type="Proteomes" id="UP000184699">
    <property type="component" value="Unassembled WGS sequence"/>
</dbReference>
<gene>
    <name evidence="4" type="ORF">SAMN05443544_3714</name>
</gene>
<dbReference type="RefSeq" id="WP_084184139.1">
    <property type="nucleotide sequence ID" value="NZ_FSRJ01000005.1"/>
</dbReference>
<keyword evidence="5" id="KW-1185">Reference proteome</keyword>
<evidence type="ECO:0000313" key="4">
    <source>
        <dbReference type="EMBL" id="SIO27403.1"/>
    </source>
</evidence>
<sequence>MQAQASATAGTTEETMTVSTAGLQRKSDLLRRFARNAQFEAQTGIRREHLLKALGLIAREPAPVTRAVIARLTGLTSATASSLVAELIALGLVVETGRAESTGGKRATRLEIARDAYLVVVAVVRTRAIDTALVDLAGRTVASRRLDVAGGMEVATVVDAIRALTEGFEPQVLAACVQVPGVTAGGVVVESVQLGWRGVPLAGIVEEAIGAPASVVNDVDAEALTEAVDADDGAIRLVVHLGEGVGAAITNGGTLMSGATGRAGEIGHVRVIYEGERTRCRCGLSGCLESATSMSAMLGDAYTDELDDHDTSLLASTAEARERMGFGARALARALRISSALLDPEEIVIAGAAPALGPHFLGTLRDEYEMYPAKGTTPVPIRYGRPELSEYLGPARFALAPVLGDALPLTPAR</sequence>
<evidence type="ECO:0000313" key="5">
    <source>
        <dbReference type="Proteomes" id="UP000184699"/>
    </source>
</evidence>
<dbReference type="InterPro" id="IPR043129">
    <property type="entry name" value="ATPase_NBD"/>
</dbReference>
<keyword evidence="4" id="KW-0418">Kinase</keyword>
<dbReference type="InterPro" id="IPR000835">
    <property type="entry name" value="HTH_MarR-typ"/>
</dbReference>
<dbReference type="InterPro" id="IPR036388">
    <property type="entry name" value="WH-like_DNA-bd_sf"/>
</dbReference>
<dbReference type="GO" id="GO:0003700">
    <property type="term" value="F:DNA-binding transcription factor activity"/>
    <property type="evidence" value="ECO:0007669"/>
    <property type="project" value="InterPro"/>
</dbReference>
<evidence type="ECO:0000259" key="3">
    <source>
        <dbReference type="Pfam" id="PF12802"/>
    </source>
</evidence>
<dbReference type="Pfam" id="PF00480">
    <property type="entry name" value="ROK"/>
    <property type="match status" value="1"/>
</dbReference>
<dbReference type="PANTHER" id="PTHR18964:SF149">
    <property type="entry name" value="BIFUNCTIONAL UDP-N-ACETYLGLUCOSAMINE 2-EPIMERASE_N-ACETYLMANNOSAMINE KINASE"/>
    <property type="match status" value="1"/>
</dbReference>
<evidence type="ECO:0000256" key="1">
    <source>
        <dbReference type="ARBA" id="ARBA00006479"/>
    </source>
</evidence>
<dbReference type="EMBL" id="FSRJ01000005">
    <property type="protein sequence ID" value="SIO27403.1"/>
    <property type="molecule type" value="Genomic_DNA"/>
</dbReference>
<dbReference type="GO" id="GO:0016301">
    <property type="term" value="F:kinase activity"/>
    <property type="evidence" value="ECO:0007669"/>
    <property type="project" value="UniProtKB-KW"/>
</dbReference>
<evidence type="ECO:0000256" key="2">
    <source>
        <dbReference type="SAM" id="MobiDB-lite"/>
    </source>
</evidence>
<dbReference type="Pfam" id="PF12802">
    <property type="entry name" value="MarR_2"/>
    <property type="match status" value="1"/>
</dbReference>
<feature type="region of interest" description="Disordered" evidence="2">
    <location>
        <begin position="1"/>
        <end position="20"/>
    </location>
</feature>
<dbReference type="PANTHER" id="PTHR18964">
    <property type="entry name" value="ROK (REPRESSOR, ORF, KINASE) FAMILY"/>
    <property type="match status" value="1"/>
</dbReference>
<name>A0A1N6I5X3_9MICO</name>
<protein>
    <submittedName>
        <fullName evidence="4">Sugar kinase of the NBD/HSP70 family, may contain an N-terminal HTH domain</fullName>
    </submittedName>
</protein>
<dbReference type="SUPFAM" id="SSF53067">
    <property type="entry name" value="Actin-like ATPase domain"/>
    <property type="match status" value="1"/>
</dbReference>
<reference evidence="5" key="1">
    <citation type="submission" date="2016-11" db="EMBL/GenBank/DDBJ databases">
        <authorList>
            <person name="Varghese N."/>
            <person name="Submissions S."/>
        </authorList>
    </citation>
    <scope>NUCLEOTIDE SEQUENCE [LARGE SCALE GENOMIC DNA]</scope>
    <source>
        <strain evidence="5">DSM 8595</strain>
    </source>
</reference>
<dbReference type="Gene3D" id="1.10.10.10">
    <property type="entry name" value="Winged helix-like DNA-binding domain superfamily/Winged helix DNA-binding domain"/>
    <property type="match status" value="1"/>
</dbReference>
<organism evidence="4 5">
    <name type="scientific">Agromyces cerinus subsp. cerinus</name>
    <dbReference type="NCBI Taxonomy" id="232089"/>
    <lineage>
        <taxon>Bacteria</taxon>
        <taxon>Bacillati</taxon>
        <taxon>Actinomycetota</taxon>
        <taxon>Actinomycetes</taxon>
        <taxon>Micrococcales</taxon>
        <taxon>Microbacteriaceae</taxon>
        <taxon>Agromyces</taxon>
    </lineage>
</organism>
<dbReference type="AlphaFoldDB" id="A0A1N6I5X3"/>
<dbReference type="PROSITE" id="PS01125">
    <property type="entry name" value="ROK"/>
    <property type="match status" value="1"/>
</dbReference>
<dbReference type="SUPFAM" id="SSF46785">
    <property type="entry name" value="Winged helix' DNA-binding domain"/>
    <property type="match status" value="1"/>
</dbReference>
<dbReference type="InterPro" id="IPR000600">
    <property type="entry name" value="ROK"/>
</dbReference>
<dbReference type="Gene3D" id="3.30.420.40">
    <property type="match status" value="2"/>
</dbReference>